<dbReference type="AlphaFoldDB" id="A0A8J7M3H5"/>
<dbReference type="InterPro" id="IPR039315">
    <property type="entry name" value="CheW"/>
</dbReference>
<dbReference type="Pfam" id="PF01584">
    <property type="entry name" value="CheW"/>
    <property type="match status" value="1"/>
</dbReference>
<dbReference type="Proteomes" id="UP000636888">
    <property type="component" value="Unassembled WGS sequence"/>
</dbReference>
<name>A0A8J7M3H5_9BACT</name>
<evidence type="ECO:0000313" key="2">
    <source>
        <dbReference type="EMBL" id="MBJ6727899.1"/>
    </source>
</evidence>
<dbReference type="GO" id="GO:0005829">
    <property type="term" value="C:cytosol"/>
    <property type="evidence" value="ECO:0007669"/>
    <property type="project" value="TreeGrafter"/>
</dbReference>
<dbReference type="InterPro" id="IPR002545">
    <property type="entry name" value="CheW-lke_dom"/>
</dbReference>
<dbReference type="PANTHER" id="PTHR22617">
    <property type="entry name" value="CHEMOTAXIS SENSOR HISTIDINE KINASE-RELATED"/>
    <property type="match status" value="1"/>
</dbReference>
<proteinExistence type="predicted"/>
<protein>
    <submittedName>
        <fullName evidence="2">Chemotaxis protein CheW</fullName>
    </submittedName>
</protein>
<feature type="domain" description="CheW-like" evidence="1">
    <location>
        <begin position="2"/>
        <end position="133"/>
    </location>
</feature>
<dbReference type="GO" id="GO:0007165">
    <property type="term" value="P:signal transduction"/>
    <property type="evidence" value="ECO:0007669"/>
    <property type="project" value="InterPro"/>
</dbReference>
<dbReference type="SUPFAM" id="SSF50341">
    <property type="entry name" value="CheW-like"/>
    <property type="match status" value="1"/>
</dbReference>
<gene>
    <name evidence="2" type="ORF">JFN93_24580</name>
</gene>
<dbReference type="SMART" id="SM00260">
    <property type="entry name" value="CheW"/>
    <property type="match status" value="1"/>
</dbReference>
<evidence type="ECO:0000313" key="3">
    <source>
        <dbReference type="Proteomes" id="UP000636888"/>
    </source>
</evidence>
<comment type="caution">
    <text evidence="2">The sequence shown here is derived from an EMBL/GenBank/DDBJ whole genome shotgun (WGS) entry which is preliminary data.</text>
</comment>
<organism evidence="2 3">
    <name type="scientific">Geomesophilobacter sediminis</name>
    <dbReference type="NCBI Taxonomy" id="2798584"/>
    <lineage>
        <taxon>Bacteria</taxon>
        <taxon>Pseudomonadati</taxon>
        <taxon>Thermodesulfobacteriota</taxon>
        <taxon>Desulfuromonadia</taxon>
        <taxon>Geobacterales</taxon>
        <taxon>Geobacteraceae</taxon>
        <taxon>Geomesophilobacter</taxon>
    </lineage>
</organism>
<dbReference type="PROSITE" id="PS50851">
    <property type="entry name" value="CHEW"/>
    <property type="match status" value="1"/>
</dbReference>
<accession>A0A8J7M3H5</accession>
<reference evidence="2" key="1">
    <citation type="submission" date="2020-12" db="EMBL/GenBank/DDBJ databases">
        <title>Geomonas sp. Red875, isolated from river sediment.</title>
        <authorList>
            <person name="Xu Z."/>
            <person name="Zhang Z."/>
            <person name="Masuda Y."/>
            <person name="Itoh H."/>
            <person name="Senoo K."/>
        </authorList>
    </citation>
    <scope>NUCLEOTIDE SEQUENCE</scope>
    <source>
        <strain evidence="2">Red875</strain>
    </source>
</reference>
<sequence length="139" mass="15202">MERRYLLFTAGGEGFALGLGEVVEVRERADLFPLPRVPEAILGLMNYHGNLTAILDFAAFIGSLGRNDGKLLVLDPKLAALALWVDEVKAIVPEEAVEVVAEGERHWETATLNTDFGTMTLLRLEGLLEEVESQLAAEP</sequence>
<dbReference type="Gene3D" id="2.40.50.180">
    <property type="entry name" value="CheA-289, Domain 4"/>
    <property type="match status" value="1"/>
</dbReference>
<dbReference type="RefSeq" id="WP_199387039.1">
    <property type="nucleotide sequence ID" value="NZ_JAEMHM010000032.1"/>
</dbReference>
<evidence type="ECO:0000259" key="1">
    <source>
        <dbReference type="PROSITE" id="PS50851"/>
    </source>
</evidence>
<keyword evidence="3" id="KW-1185">Reference proteome</keyword>
<dbReference type="InterPro" id="IPR036061">
    <property type="entry name" value="CheW-like_dom_sf"/>
</dbReference>
<dbReference type="EMBL" id="JAEMHM010000032">
    <property type="protein sequence ID" value="MBJ6727899.1"/>
    <property type="molecule type" value="Genomic_DNA"/>
</dbReference>
<dbReference type="PANTHER" id="PTHR22617:SF23">
    <property type="entry name" value="CHEMOTAXIS PROTEIN CHEW"/>
    <property type="match status" value="1"/>
</dbReference>
<dbReference type="Gene3D" id="2.30.30.40">
    <property type="entry name" value="SH3 Domains"/>
    <property type="match status" value="1"/>
</dbReference>
<dbReference type="GO" id="GO:0006935">
    <property type="term" value="P:chemotaxis"/>
    <property type="evidence" value="ECO:0007669"/>
    <property type="project" value="InterPro"/>
</dbReference>